<evidence type="ECO:0000313" key="3">
    <source>
        <dbReference type="EMBL" id="KAK1271383.1"/>
    </source>
</evidence>
<reference evidence="3" key="1">
    <citation type="journal article" date="2023" name="Nat. Commun.">
        <title>Diploid and tetraploid genomes of Acorus and the evolution of monocots.</title>
        <authorList>
            <person name="Ma L."/>
            <person name="Liu K.W."/>
            <person name="Li Z."/>
            <person name="Hsiao Y.Y."/>
            <person name="Qi Y."/>
            <person name="Fu T."/>
            <person name="Tang G.D."/>
            <person name="Zhang D."/>
            <person name="Sun W.H."/>
            <person name="Liu D.K."/>
            <person name="Li Y."/>
            <person name="Chen G.Z."/>
            <person name="Liu X.D."/>
            <person name="Liao X.Y."/>
            <person name="Jiang Y.T."/>
            <person name="Yu X."/>
            <person name="Hao Y."/>
            <person name="Huang J."/>
            <person name="Zhao X.W."/>
            <person name="Ke S."/>
            <person name="Chen Y.Y."/>
            <person name="Wu W.L."/>
            <person name="Hsu J.L."/>
            <person name="Lin Y.F."/>
            <person name="Huang M.D."/>
            <person name="Li C.Y."/>
            <person name="Huang L."/>
            <person name="Wang Z.W."/>
            <person name="Zhao X."/>
            <person name="Zhong W.Y."/>
            <person name="Peng D.H."/>
            <person name="Ahmad S."/>
            <person name="Lan S."/>
            <person name="Zhang J.S."/>
            <person name="Tsai W.C."/>
            <person name="Van de Peer Y."/>
            <person name="Liu Z.J."/>
        </authorList>
    </citation>
    <scope>NUCLEOTIDE SEQUENCE</scope>
    <source>
        <strain evidence="3">SCP</strain>
    </source>
</reference>
<dbReference type="EMBL" id="JAUJYN010000005">
    <property type="protein sequence ID" value="KAK1271383.1"/>
    <property type="molecule type" value="Genomic_DNA"/>
</dbReference>
<protein>
    <submittedName>
        <fullName evidence="3">Uncharacterized protein</fullName>
    </submittedName>
</protein>
<dbReference type="PANTHER" id="PTHR33390:SF1">
    <property type="entry name" value="STRESS UP-REGULATED NOD 19 PROTEIN"/>
    <property type="match status" value="1"/>
</dbReference>
<accession>A0AAV9B4S7</accession>
<keyword evidence="1" id="KW-0812">Transmembrane</keyword>
<keyword evidence="2" id="KW-0732">Signal</keyword>
<comment type="caution">
    <text evidence="3">The sequence shown here is derived from an EMBL/GenBank/DDBJ whole genome shotgun (WGS) entry which is preliminary data.</text>
</comment>
<feature type="signal peptide" evidence="2">
    <location>
        <begin position="1"/>
        <end position="32"/>
    </location>
</feature>
<evidence type="ECO:0000256" key="1">
    <source>
        <dbReference type="SAM" id="Phobius"/>
    </source>
</evidence>
<feature type="chain" id="PRO_5043485432" evidence="2">
    <location>
        <begin position="33"/>
        <end position="479"/>
    </location>
</feature>
<dbReference type="Proteomes" id="UP001179952">
    <property type="component" value="Unassembled WGS sequence"/>
</dbReference>
<organism evidence="3 4">
    <name type="scientific">Acorus gramineus</name>
    <name type="common">Dwarf sweet flag</name>
    <dbReference type="NCBI Taxonomy" id="55184"/>
    <lineage>
        <taxon>Eukaryota</taxon>
        <taxon>Viridiplantae</taxon>
        <taxon>Streptophyta</taxon>
        <taxon>Embryophyta</taxon>
        <taxon>Tracheophyta</taxon>
        <taxon>Spermatophyta</taxon>
        <taxon>Magnoliopsida</taxon>
        <taxon>Liliopsida</taxon>
        <taxon>Acoraceae</taxon>
        <taxon>Acorus</taxon>
    </lineage>
</organism>
<keyword evidence="4" id="KW-1185">Reference proteome</keyword>
<feature type="transmembrane region" description="Helical" evidence="1">
    <location>
        <begin position="434"/>
        <end position="454"/>
    </location>
</feature>
<keyword evidence="1" id="KW-0472">Membrane</keyword>
<name>A0AAV9B4S7_ACOGR</name>
<gene>
    <name evidence="3" type="ORF">QJS04_geneDACA021006</name>
</gene>
<keyword evidence="1" id="KW-1133">Transmembrane helix</keyword>
<dbReference type="Pfam" id="PF07712">
    <property type="entry name" value="SURNod19"/>
    <property type="match status" value="1"/>
</dbReference>
<evidence type="ECO:0000313" key="4">
    <source>
        <dbReference type="Proteomes" id="UP001179952"/>
    </source>
</evidence>
<evidence type="ECO:0000256" key="2">
    <source>
        <dbReference type="SAM" id="SignalP"/>
    </source>
</evidence>
<proteinExistence type="predicted"/>
<dbReference type="PANTHER" id="PTHR33390">
    <property type="entry name" value="STRESS UP-REGULATED NOD 19 PROTEIN"/>
    <property type="match status" value="1"/>
</dbReference>
<reference evidence="3" key="2">
    <citation type="submission" date="2023-06" db="EMBL/GenBank/DDBJ databases">
        <authorList>
            <person name="Ma L."/>
            <person name="Liu K.-W."/>
            <person name="Li Z."/>
            <person name="Hsiao Y.-Y."/>
            <person name="Qi Y."/>
            <person name="Fu T."/>
            <person name="Tang G."/>
            <person name="Zhang D."/>
            <person name="Sun W.-H."/>
            <person name="Liu D.-K."/>
            <person name="Li Y."/>
            <person name="Chen G.-Z."/>
            <person name="Liu X.-D."/>
            <person name="Liao X.-Y."/>
            <person name="Jiang Y.-T."/>
            <person name="Yu X."/>
            <person name="Hao Y."/>
            <person name="Huang J."/>
            <person name="Zhao X.-W."/>
            <person name="Ke S."/>
            <person name="Chen Y.-Y."/>
            <person name="Wu W.-L."/>
            <person name="Hsu J.-L."/>
            <person name="Lin Y.-F."/>
            <person name="Huang M.-D."/>
            <person name="Li C.-Y."/>
            <person name="Huang L."/>
            <person name="Wang Z.-W."/>
            <person name="Zhao X."/>
            <person name="Zhong W.-Y."/>
            <person name="Peng D.-H."/>
            <person name="Ahmad S."/>
            <person name="Lan S."/>
            <person name="Zhang J.-S."/>
            <person name="Tsai W.-C."/>
            <person name="Van De Peer Y."/>
            <person name="Liu Z.-J."/>
        </authorList>
    </citation>
    <scope>NUCLEOTIDE SEQUENCE</scope>
    <source>
        <strain evidence="3">SCP</strain>
        <tissue evidence="3">Leaves</tissue>
    </source>
</reference>
<dbReference type="AlphaFoldDB" id="A0AAV9B4S7"/>
<sequence length="479" mass="53241">MSSYSKMAHHSQLWLLLCLILLCAVTSQSSQALTIDGEKSAVFLSPSFSLGPGSVENKYYYNIDFPRGHIALKGFDAEVVDELGNPIPLHETYLHHWVVVRYYGRARTGTTDNESESDLHTSDFIEVRNSGICGTTLGQYFGLGSETRHTETHVPGPYGIEVGNPEEIPDRYEERWLLNVHAIDTRGAEDRLGCTECQCDLYNVTVDEYGRPLKEGYTGGLYCCYDQTQCRVRQGFQGVHRRLYLRYTVKWVDWDDSAVIPVRIYIFDVTDSGKRSTNPFKSDANLGCKVEYEVNSCHAPSTDNADCIDNKKTRLAIPHGGDIIYGVAHQHTGGIGSALYGEDGRELCKSIPVYGEGEEAGNEKGYIVGMSTCYPNPGSVRINDGEVLTLESNYTSTQMHTGVMGLFYILVANPLPKSTIFALSSVHDHISSSIYVYGLVILGVVMVVAVILGFRRGNGEQVFECEMPNVRARLFKTIR</sequence>
<dbReference type="InterPro" id="IPR011692">
    <property type="entry name" value="Stress_up-reg_Nod19"/>
</dbReference>